<keyword evidence="8" id="KW-0547">Nucleotide-binding</keyword>
<dbReference type="Pfam" id="PF06580">
    <property type="entry name" value="His_kinase"/>
    <property type="match status" value="1"/>
</dbReference>
<keyword evidence="14" id="KW-0175">Coiled coil</keyword>
<dbReference type="InterPro" id="IPR003660">
    <property type="entry name" value="HAMP_dom"/>
</dbReference>
<comment type="catalytic activity">
    <reaction evidence="1">
        <text>ATP + protein L-histidine = ADP + protein N-phospho-L-histidine.</text>
        <dbReference type="EC" id="2.7.13.3"/>
    </reaction>
</comment>
<comment type="caution">
    <text evidence="18">The sequence shown here is derived from an EMBL/GenBank/DDBJ whole genome shotgun (WGS) entry which is preliminary data.</text>
</comment>
<reference evidence="18 19" key="1">
    <citation type="submission" date="2023-12" db="EMBL/GenBank/DDBJ databases">
        <title>Whole genome sequencing of Paenibacillus phoenicis isolated from the Phoenix Mars Lander spacecraft assembly facility.</title>
        <authorList>
            <person name="Garcia A."/>
            <person name="Venkateswaran K."/>
        </authorList>
    </citation>
    <scope>NUCLEOTIDE SEQUENCE [LARGE SCALE GENOMIC DNA]</scope>
    <source>
        <strain evidence="18 19">3PO2SA</strain>
    </source>
</reference>
<evidence type="ECO:0000256" key="9">
    <source>
        <dbReference type="ARBA" id="ARBA00022777"/>
    </source>
</evidence>
<evidence type="ECO:0000256" key="3">
    <source>
        <dbReference type="ARBA" id="ARBA00012438"/>
    </source>
</evidence>
<dbReference type="InterPro" id="IPR036890">
    <property type="entry name" value="HATPase_C_sf"/>
</dbReference>
<feature type="domain" description="Histidine kinase" evidence="16">
    <location>
        <begin position="487"/>
        <end position="592"/>
    </location>
</feature>
<dbReference type="Proteomes" id="UP001292216">
    <property type="component" value="Unassembled WGS sequence"/>
</dbReference>
<dbReference type="Gene3D" id="6.10.340.10">
    <property type="match status" value="1"/>
</dbReference>
<evidence type="ECO:0000256" key="1">
    <source>
        <dbReference type="ARBA" id="ARBA00000085"/>
    </source>
</evidence>
<evidence type="ECO:0000259" key="16">
    <source>
        <dbReference type="PROSITE" id="PS50109"/>
    </source>
</evidence>
<protein>
    <recommendedName>
        <fullName evidence="3">histidine kinase</fullName>
        <ecNumber evidence="3">2.7.13.3</ecNumber>
    </recommendedName>
</protein>
<evidence type="ECO:0000256" key="12">
    <source>
        <dbReference type="ARBA" id="ARBA00023012"/>
    </source>
</evidence>
<dbReference type="PANTHER" id="PTHR34220">
    <property type="entry name" value="SENSOR HISTIDINE KINASE YPDA"/>
    <property type="match status" value="1"/>
</dbReference>
<sequence>MKRLNVPSRSIRGKILVSFFVCIVIPIVTIFYYYYTSSSRVVMDEARRGNEEALRQVVGNMDDLSERVLKASNLIMNDPEFNEFLESEADWETNYMSLRRYNNIQQKLVNIRDILLDSNAIIAVIDDRGYVHSTAYGPNNRSREKELLHKLSEESWAELTRARKGWPVWQYPYTGEISKLTDLNEPYFTMSRRIIGRQQEGEDLLMIGIPSSAFFGNLPAQTKGGGSFLLTDGEGRLLGGASPLNDEQTTKLLEKIRSADTRQAQEGAASFGDYSVNREEIPRLGWQVIQLIPQTLYQQRLGGLRNQSILWLMGASILFSIVFIYFMIRFTKPLQQLVRSMNKLGDGDLQAYVEVNGDDEIAIVGKHYNRMLTRLQQLIDRLSKEQQRKEEARFQALQAQINPHFLFNTLNSIKWMAALSGAEHVGKMITNLGRLLEYTMKTQQEVVTLEEELTYLKVYLDLQKIRFHDNVQFEVDVPDELRSNAILKFTLQPIVENAIIHGRRTPLAIGIQGEETEQKLVLTVSDNGVGIAEAKLKELSSQLNQDHSRYSGIGIYNVNERIKLHFGQDFGLEMSSMIGEGTRVKIRLPRLDRQALADENPFSRDADRKEND</sequence>
<dbReference type="InterPro" id="IPR003594">
    <property type="entry name" value="HATPase_dom"/>
</dbReference>
<comment type="subcellular location">
    <subcellularLocation>
        <location evidence="2">Cell membrane</location>
        <topology evidence="2">Multi-pass membrane protein</topology>
    </subcellularLocation>
</comment>
<keyword evidence="11 15" id="KW-1133">Transmembrane helix</keyword>
<keyword evidence="5" id="KW-0597">Phosphoprotein</keyword>
<evidence type="ECO:0000256" key="15">
    <source>
        <dbReference type="SAM" id="Phobius"/>
    </source>
</evidence>
<dbReference type="RefSeq" id="WP_323078667.1">
    <property type="nucleotide sequence ID" value="NZ_CBCSKM010000002.1"/>
</dbReference>
<dbReference type="PANTHER" id="PTHR34220:SF11">
    <property type="entry name" value="SENSOR PROTEIN KINASE HPTS"/>
    <property type="match status" value="1"/>
</dbReference>
<dbReference type="CDD" id="cd06225">
    <property type="entry name" value="HAMP"/>
    <property type="match status" value="1"/>
</dbReference>
<dbReference type="EC" id="2.7.13.3" evidence="3"/>
<evidence type="ECO:0000313" key="19">
    <source>
        <dbReference type="Proteomes" id="UP001292216"/>
    </source>
</evidence>
<dbReference type="EMBL" id="JAYERP010000001">
    <property type="protein sequence ID" value="MEA3572118.1"/>
    <property type="molecule type" value="Genomic_DNA"/>
</dbReference>
<keyword evidence="10" id="KW-0067">ATP-binding</keyword>
<name>A0ABU5PQ72_9BACL</name>
<evidence type="ECO:0000256" key="5">
    <source>
        <dbReference type="ARBA" id="ARBA00022553"/>
    </source>
</evidence>
<evidence type="ECO:0000256" key="8">
    <source>
        <dbReference type="ARBA" id="ARBA00022741"/>
    </source>
</evidence>
<gene>
    <name evidence="18" type="ORF">U9M73_19530</name>
</gene>
<keyword evidence="4" id="KW-1003">Cell membrane</keyword>
<evidence type="ECO:0000256" key="13">
    <source>
        <dbReference type="ARBA" id="ARBA00023136"/>
    </source>
</evidence>
<evidence type="ECO:0000259" key="17">
    <source>
        <dbReference type="PROSITE" id="PS50885"/>
    </source>
</evidence>
<dbReference type="PROSITE" id="PS50109">
    <property type="entry name" value="HIS_KIN"/>
    <property type="match status" value="1"/>
</dbReference>
<evidence type="ECO:0000256" key="2">
    <source>
        <dbReference type="ARBA" id="ARBA00004651"/>
    </source>
</evidence>
<evidence type="ECO:0000313" key="18">
    <source>
        <dbReference type="EMBL" id="MEA3572118.1"/>
    </source>
</evidence>
<dbReference type="SUPFAM" id="SSF55874">
    <property type="entry name" value="ATPase domain of HSP90 chaperone/DNA topoisomerase II/histidine kinase"/>
    <property type="match status" value="1"/>
</dbReference>
<evidence type="ECO:0000256" key="11">
    <source>
        <dbReference type="ARBA" id="ARBA00022989"/>
    </source>
</evidence>
<accession>A0ABU5PQ72</accession>
<keyword evidence="12" id="KW-0902">Two-component regulatory system</keyword>
<dbReference type="InterPro" id="IPR005467">
    <property type="entry name" value="His_kinase_dom"/>
</dbReference>
<feature type="domain" description="HAMP" evidence="17">
    <location>
        <begin position="328"/>
        <end position="380"/>
    </location>
</feature>
<keyword evidence="7 15" id="KW-0812">Transmembrane</keyword>
<dbReference type="Pfam" id="PF02518">
    <property type="entry name" value="HATPase_c"/>
    <property type="match status" value="1"/>
</dbReference>
<dbReference type="InterPro" id="IPR050640">
    <property type="entry name" value="Bact_2-comp_sensor_kinase"/>
</dbReference>
<dbReference type="PRINTS" id="PR00344">
    <property type="entry name" value="BCTRLSENSOR"/>
</dbReference>
<dbReference type="InterPro" id="IPR004358">
    <property type="entry name" value="Sig_transdc_His_kin-like_C"/>
</dbReference>
<dbReference type="SUPFAM" id="SSF158472">
    <property type="entry name" value="HAMP domain-like"/>
    <property type="match status" value="1"/>
</dbReference>
<evidence type="ECO:0000256" key="7">
    <source>
        <dbReference type="ARBA" id="ARBA00022692"/>
    </source>
</evidence>
<evidence type="ECO:0000256" key="10">
    <source>
        <dbReference type="ARBA" id="ARBA00022840"/>
    </source>
</evidence>
<dbReference type="InterPro" id="IPR010559">
    <property type="entry name" value="Sig_transdc_His_kin_internal"/>
</dbReference>
<feature type="transmembrane region" description="Helical" evidence="15">
    <location>
        <begin position="15"/>
        <end position="35"/>
    </location>
</feature>
<keyword evidence="6 18" id="KW-0808">Transferase</keyword>
<keyword evidence="13 15" id="KW-0472">Membrane</keyword>
<feature type="coiled-coil region" evidence="14">
    <location>
        <begin position="368"/>
        <end position="395"/>
    </location>
</feature>
<dbReference type="Gene3D" id="3.30.565.10">
    <property type="entry name" value="Histidine kinase-like ATPase, C-terminal domain"/>
    <property type="match status" value="1"/>
</dbReference>
<dbReference type="Pfam" id="PF00672">
    <property type="entry name" value="HAMP"/>
    <property type="match status" value="1"/>
</dbReference>
<evidence type="ECO:0000256" key="4">
    <source>
        <dbReference type="ARBA" id="ARBA00022475"/>
    </source>
</evidence>
<dbReference type="PROSITE" id="PS50885">
    <property type="entry name" value="HAMP"/>
    <property type="match status" value="1"/>
</dbReference>
<feature type="transmembrane region" description="Helical" evidence="15">
    <location>
        <begin position="309"/>
        <end position="328"/>
    </location>
</feature>
<dbReference type="SMART" id="SM00304">
    <property type="entry name" value="HAMP"/>
    <property type="match status" value="1"/>
</dbReference>
<keyword evidence="19" id="KW-1185">Reference proteome</keyword>
<keyword evidence="9 18" id="KW-0418">Kinase</keyword>
<dbReference type="GO" id="GO:0004673">
    <property type="term" value="F:protein histidine kinase activity"/>
    <property type="evidence" value="ECO:0007669"/>
    <property type="project" value="UniProtKB-EC"/>
</dbReference>
<evidence type="ECO:0000256" key="14">
    <source>
        <dbReference type="SAM" id="Coils"/>
    </source>
</evidence>
<proteinExistence type="predicted"/>
<organism evidence="18 19">
    <name type="scientific">Paenibacillus phoenicis</name>
    <dbReference type="NCBI Taxonomy" id="554117"/>
    <lineage>
        <taxon>Bacteria</taxon>
        <taxon>Bacillati</taxon>
        <taxon>Bacillota</taxon>
        <taxon>Bacilli</taxon>
        <taxon>Bacillales</taxon>
        <taxon>Paenibacillaceae</taxon>
        <taxon>Paenibacillus</taxon>
    </lineage>
</organism>
<evidence type="ECO:0000256" key="6">
    <source>
        <dbReference type="ARBA" id="ARBA00022679"/>
    </source>
</evidence>
<dbReference type="SMART" id="SM00387">
    <property type="entry name" value="HATPase_c"/>
    <property type="match status" value="1"/>
</dbReference>